<organism evidence="2">
    <name type="scientific">Drosophila simulans</name>
    <name type="common">Fruit fly</name>
    <dbReference type="NCBI Taxonomy" id="7240"/>
    <lineage>
        <taxon>Eukaryota</taxon>
        <taxon>Metazoa</taxon>
        <taxon>Ecdysozoa</taxon>
        <taxon>Arthropoda</taxon>
        <taxon>Hexapoda</taxon>
        <taxon>Insecta</taxon>
        <taxon>Pterygota</taxon>
        <taxon>Neoptera</taxon>
        <taxon>Endopterygota</taxon>
        <taxon>Diptera</taxon>
        <taxon>Brachycera</taxon>
        <taxon>Muscomorpha</taxon>
        <taxon>Ephydroidea</taxon>
        <taxon>Drosophilidae</taxon>
        <taxon>Drosophila</taxon>
        <taxon>Sophophora</taxon>
    </lineage>
</organism>
<dbReference type="PANTHER" id="PTHR20898">
    <property type="entry name" value="DAEDALUS ON 3-RELATED-RELATED"/>
    <property type="match status" value="1"/>
</dbReference>
<protein>
    <submittedName>
        <fullName evidence="2">Uncharacterized protein, isoform B</fullName>
    </submittedName>
</protein>
<feature type="chain" id="PRO_5005321264" evidence="1">
    <location>
        <begin position="21"/>
        <end position="178"/>
    </location>
</feature>
<accession>A0A0J9R2D3</accession>
<reference evidence="2" key="2">
    <citation type="submission" date="2014-06" db="EMBL/GenBank/DDBJ databases">
        <authorList>
            <person name="Hu T."/>
            <person name="Eisen M.B."/>
            <person name="Thornton K.R."/>
            <person name="Andolfatto P."/>
        </authorList>
    </citation>
    <scope>NUCLEOTIDE SEQUENCE</scope>
    <source>
        <strain evidence="2">W501</strain>
    </source>
</reference>
<evidence type="ECO:0000313" key="2">
    <source>
        <dbReference type="EMBL" id="KMY90256.1"/>
    </source>
</evidence>
<gene>
    <name evidence="2" type="primary">Dsim\GD23965</name>
    <name evidence="2" type="ORF">Dsimw501_GD23965</name>
</gene>
<reference evidence="2" key="3">
    <citation type="submission" date="2015-04" db="EMBL/GenBank/DDBJ databases">
        <authorList>
            <consortium name="FlyBase"/>
        </authorList>
    </citation>
    <scope>NUCLEOTIDE SEQUENCE</scope>
    <source>
        <strain evidence="2">W501</strain>
    </source>
</reference>
<dbReference type="EMBL" id="CM002910">
    <property type="protein sequence ID" value="KMY90256.1"/>
    <property type="molecule type" value="Genomic_DNA"/>
</dbReference>
<keyword evidence="1" id="KW-0732">Signal</keyword>
<dbReference type="PANTHER" id="PTHR20898:SF0">
    <property type="entry name" value="DAEDALUS ON 3-RELATED"/>
    <property type="match status" value="1"/>
</dbReference>
<dbReference type="InterPro" id="IPR010512">
    <property type="entry name" value="DUF1091"/>
</dbReference>
<reference evidence="2" key="1">
    <citation type="journal article" date="2013" name="Genome Res.">
        <title>A second-generation assembly of the Drosophila simulans genome provides new insights into patterns of lineage-specific divergence.</title>
        <authorList>
            <person name="Hu T.T."/>
            <person name="Eisen M.B."/>
            <person name="Thornton K.R."/>
            <person name="Andolfatto P."/>
        </authorList>
    </citation>
    <scope>NUCLEOTIDE SEQUENCE [LARGE SCALE GENOMIC DNA]</scope>
    <source>
        <strain evidence="2">W501</strain>
    </source>
</reference>
<name>A0A0J9R2D3_DROSI</name>
<dbReference type="Proteomes" id="UP000035880">
    <property type="component" value="Chromosome 2L"/>
</dbReference>
<dbReference type="SMART" id="SM00697">
    <property type="entry name" value="DM8"/>
    <property type="match status" value="1"/>
</dbReference>
<dbReference type="Pfam" id="PF06477">
    <property type="entry name" value="DUF1091"/>
    <property type="match status" value="1"/>
</dbReference>
<dbReference type="Bgee" id="FBgn0195329">
    <property type="expression patterns" value="Expressed in embryo"/>
</dbReference>
<proteinExistence type="predicted"/>
<dbReference type="AlphaFoldDB" id="A0A0J9R2D3"/>
<feature type="signal peptide" evidence="1">
    <location>
        <begin position="1"/>
        <end position="20"/>
    </location>
</feature>
<evidence type="ECO:0000256" key="1">
    <source>
        <dbReference type="SAM" id="SignalP"/>
    </source>
</evidence>
<sequence>MDLVHLALIIVVILYGINNASIVEFTNVKCSSADTSYVYYESCRIKAVNRTYKYISVNSRLLILPLTNATINVALFKRYNGYKPFLYNVSVDACRFLKTQKSNIVVKYLFDLILLQSNIRSPTCPFNSLITVDRLTTNFLNNKLTQVLPVPEGDYLFAFRWFSFNIYRSSVNVYITIS</sequence>
<dbReference type="OrthoDB" id="10449460at2759"/>